<dbReference type="Gene3D" id="3.30.70.1060">
    <property type="entry name" value="Dimeric alpha+beta barrel"/>
    <property type="match status" value="1"/>
</dbReference>
<dbReference type="OrthoDB" id="2293521at2"/>
<dbReference type="InterPro" id="IPR011008">
    <property type="entry name" value="Dimeric_a/b-barrel"/>
</dbReference>
<dbReference type="PANTHER" id="PTHR33606:SF3">
    <property type="entry name" value="PROTEIN YCII"/>
    <property type="match status" value="1"/>
</dbReference>
<organism evidence="3 4">
    <name type="scientific">Hyphomonas polymorpha PS728</name>
    <dbReference type="NCBI Taxonomy" id="1280954"/>
    <lineage>
        <taxon>Bacteria</taxon>
        <taxon>Pseudomonadati</taxon>
        <taxon>Pseudomonadota</taxon>
        <taxon>Alphaproteobacteria</taxon>
        <taxon>Hyphomonadales</taxon>
        <taxon>Hyphomonadaceae</taxon>
        <taxon>Hyphomonas</taxon>
    </lineage>
</organism>
<name>A0A062VK68_9PROT</name>
<evidence type="ECO:0000313" key="3">
    <source>
        <dbReference type="EMBL" id="KCZ98500.1"/>
    </source>
</evidence>
<dbReference type="Proteomes" id="UP000027100">
    <property type="component" value="Unassembled WGS sequence"/>
</dbReference>
<dbReference type="eggNOG" id="COG2350">
    <property type="taxonomic scope" value="Bacteria"/>
</dbReference>
<dbReference type="STRING" id="1280954.HPO_09815"/>
<comment type="similarity">
    <text evidence="1">Belongs to the YciI family.</text>
</comment>
<dbReference type="EMBL" id="ARYM01000010">
    <property type="protein sequence ID" value="KCZ98500.1"/>
    <property type="molecule type" value="Genomic_DNA"/>
</dbReference>
<dbReference type="Pfam" id="PF03795">
    <property type="entry name" value="YCII"/>
    <property type="match status" value="1"/>
</dbReference>
<dbReference type="PANTHER" id="PTHR33606">
    <property type="entry name" value="PROTEIN YCII"/>
    <property type="match status" value="1"/>
</dbReference>
<feature type="domain" description="YCII-related" evidence="2">
    <location>
        <begin position="3"/>
        <end position="87"/>
    </location>
</feature>
<protein>
    <recommendedName>
        <fullName evidence="2">YCII-related domain-containing protein</fullName>
    </recommendedName>
</protein>
<dbReference type="PATRIC" id="fig|1280954.3.peg.1989"/>
<dbReference type="SUPFAM" id="SSF54909">
    <property type="entry name" value="Dimeric alpha+beta barrel"/>
    <property type="match status" value="1"/>
</dbReference>
<dbReference type="RefSeq" id="WP_035597801.1">
    <property type="nucleotide sequence ID" value="NZ_ARYM01000010.1"/>
</dbReference>
<dbReference type="InterPro" id="IPR051807">
    <property type="entry name" value="Sec-metab_biosynth-assoc"/>
</dbReference>
<evidence type="ECO:0000259" key="2">
    <source>
        <dbReference type="Pfam" id="PF03795"/>
    </source>
</evidence>
<gene>
    <name evidence="3" type="ORF">HPO_09815</name>
</gene>
<evidence type="ECO:0000256" key="1">
    <source>
        <dbReference type="ARBA" id="ARBA00007689"/>
    </source>
</evidence>
<accession>A0A062VK68</accession>
<keyword evidence="4" id="KW-1185">Reference proteome</keyword>
<proteinExistence type="inferred from homology"/>
<dbReference type="AlphaFoldDB" id="A0A062VK68"/>
<evidence type="ECO:0000313" key="4">
    <source>
        <dbReference type="Proteomes" id="UP000027100"/>
    </source>
</evidence>
<sequence length="98" mass="10434">MPLYCLHCLDNETDGAARRAATRPAHLEWVASLGDTCRMAGPLLSEEGGMIGSVFLMVAENAVAARALNAADPYTKAGVFGRVHISETRWAYGEGKPA</sequence>
<dbReference type="InterPro" id="IPR005545">
    <property type="entry name" value="YCII"/>
</dbReference>
<comment type="caution">
    <text evidence="3">The sequence shown here is derived from an EMBL/GenBank/DDBJ whole genome shotgun (WGS) entry which is preliminary data.</text>
</comment>
<reference evidence="3 4" key="1">
    <citation type="journal article" date="2014" name="Antonie Van Leeuwenhoek">
        <title>Hyphomonas beringensis sp. nov. and Hyphomonas chukchiensis sp. nov., isolated from surface seawater of the Bering Sea and Chukchi Sea.</title>
        <authorList>
            <person name="Li C."/>
            <person name="Lai Q."/>
            <person name="Li G."/>
            <person name="Dong C."/>
            <person name="Wang J."/>
            <person name="Liao Y."/>
            <person name="Shao Z."/>
        </authorList>
    </citation>
    <scope>NUCLEOTIDE SEQUENCE [LARGE SCALE GENOMIC DNA]</scope>
    <source>
        <strain evidence="3 4">PS728</strain>
    </source>
</reference>